<dbReference type="InterPro" id="IPR022085">
    <property type="entry name" value="OpdG"/>
</dbReference>
<dbReference type="Proteomes" id="UP000223968">
    <property type="component" value="Unassembled WGS sequence"/>
</dbReference>
<gene>
    <name evidence="1" type="ORF">AJ79_09559</name>
</gene>
<sequence length="293" mass="32522">MDFIEHIEDLEEFEILSKLANNEADTKVDNALEQILDLSTAAHAARNPKVATGGAAQVDYNVSLALMELAQRLEPVQHHKLIEFVTKLQRQTAIDPSTGEPIKIQGETLWTELPSLAYVETETWREFGGNPCDEPTSPEMKPEQQRRWANANAFIAQLCQAADIRYGNSLGRIHPMDKCLRAIHTMQYALENEKNPPASLVGTAAMRAACMWFIYAADRLWANSRSGHAYPEICGAGSAGSNYAGRGWDGFTRDRWDVWESGLQEALAACSDEGEMKQLIGDALAHMKRAMSV</sequence>
<organism evidence="1 2">
    <name type="scientific">Helicocarpus griseus UAMH5409</name>
    <dbReference type="NCBI Taxonomy" id="1447875"/>
    <lineage>
        <taxon>Eukaryota</taxon>
        <taxon>Fungi</taxon>
        <taxon>Dikarya</taxon>
        <taxon>Ascomycota</taxon>
        <taxon>Pezizomycotina</taxon>
        <taxon>Eurotiomycetes</taxon>
        <taxon>Eurotiomycetidae</taxon>
        <taxon>Onygenales</taxon>
        <taxon>Ajellomycetaceae</taxon>
        <taxon>Helicocarpus</taxon>
    </lineage>
</organism>
<dbReference type="OrthoDB" id="3350591at2759"/>
<dbReference type="AlphaFoldDB" id="A0A2B7WIY5"/>
<dbReference type="STRING" id="1447875.A0A2B7WIY5"/>
<dbReference type="Pfam" id="PF12311">
    <property type="entry name" value="DUF3632"/>
    <property type="match status" value="1"/>
</dbReference>
<comment type="caution">
    <text evidence="1">The sequence shown here is derived from an EMBL/GenBank/DDBJ whole genome shotgun (WGS) entry which is preliminary data.</text>
</comment>
<reference evidence="1 2" key="1">
    <citation type="submission" date="2017-10" db="EMBL/GenBank/DDBJ databases">
        <title>Comparative genomics in systemic dimorphic fungi from Ajellomycetaceae.</title>
        <authorList>
            <person name="Munoz J.F."/>
            <person name="Mcewen J.G."/>
            <person name="Clay O.K."/>
            <person name="Cuomo C.A."/>
        </authorList>
    </citation>
    <scope>NUCLEOTIDE SEQUENCE [LARGE SCALE GENOMIC DNA]</scope>
    <source>
        <strain evidence="1 2">UAMH5409</strain>
    </source>
</reference>
<dbReference type="PANTHER" id="PTHR38797:SF6">
    <property type="match status" value="1"/>
</dbReference>
<accession>A0A2B7WIY5</accession>
<dbReference type="InterPro" id="IPR053204">
    <property type="entry name" value="Oxopyrrolidines_Biosynth-assoc"/>
</dbReference>
<evidence type="ECO:0000313" key="2">
    <source>
        <dbReference type="Proteomes" id="UP000223968"/>
    </source>
</evidence>
<dbReference type="PANTHER" id="PTHR38797">
    <property type="entry name" value="NUCLEAR PORE COMPLEX PROTEIN NUP85-RELATED"/>
    <property type="match status" value="1"/>
</dbReference>
<proteinExistence type="predicted"/>
<dbReference type="EMBL" id="PDNB01000278">
    <property type="protein sequence ID" value="PGG96499.1"/>
    <property type="molecule type" value="Genomic_DNA"/>
</dbReference>
<evidence type="ECO:0000313" key="1">
    <source>
        <dbReference type="EMBL" id="PGG96499.1"/>
    </source>
</evidence>
<protein>
    <submittedName>
        <fullName evidence="1">Uncharacterized protein</fullName>
    </submittedName>
</protein>
<name>A0A2B7WIY5_9EURO</name>
<keyword evidence="2" id="KW-1185">Reference proteome</keyword>